<keyword evidence="1" id="KW-0812">Transmembrane</keyword>
<organism evidence="2 3">
    <name type="scientific">Pandoraea aquatica</name>
    <dbReference type="NCBI Taxonomy" id="2508290"/>
    <lineage>
        <taxon>Bacteria</taxon>
        <taxon>Pseudomonadati</taxon>
        <taxon>Pseudomonadota</taxon>
        <taxon>Betaproteobacteria</taxon>
        <taxon>Burkholderiales</taxon>
        <taxon>Burkholderiaceae</taxon>
        <taxon>Pandoraea</taxon>
    </lineage>
</organism>
<dbReference type="GO" id="GO:0016020">
    <property type="term" value="C:membrane"/>
    <property type="evidence" value="ECO:0007669"/>
    <property type="project" value="InterPro"/>
</dbReference>
<dbReference type="Proteomes" id="UP000366819">
    <property type="component" value="Unassembled WGS sequence"/>
</dbReference>
<evidence type="ECO:0000313" key="2">
    <source>
        <dbReference type="EMBL" id="VVD64236.1"/>
    </source>
</evidence>
<protein>
    <submittedName>
        <fullName evidence="2">Uncharacterized protein</fullName>
    </submittedName>
</protein>
<dbReference type="SUPFAM" id="SSF81343">
    <property type="entry name" value="Fumarate reductase respiratory complex transmembrane subunits"/>
    <property type="match status" value="1"/>
</dbReference>
<evidence type="ECO:0000256" key="1">
    <source>
        <dbReference type="SAM" id="Phobius"/>
    </source>
</evidence>
<keyword evidence="1" id="KW-0472">Membrane</keyword>
<evidence type="ECO:0000313" key="3">
    <source>
        <dbReference type="Proteomes" id="UP000366819"/>
    </source>
</evidence>
<dbReference type="InterPro" id="IPR034804">
    <property type="entry name" value="SQR/QFR_C/D"/>
</dbReference>
<feature type="transmembrane region" description="Helical" evidence="1">
    <location>
        <begin position="102"/>
        <end position="124"/>
    </location>
</feature>
<feature type="transmembrane region" description="Helical" evidence="1">
    <location>
        <begin position="169"/>
        <end position="194"/>
    </location>
</feature>
<feature type="transmembrane region" description="Helical" evidence="1">
    <location>
        <begin position="130"/>
        <end position="148"/>
    </location>
</feature>
<gene>
    <name evidence="2" type="ORF">PAQ31011_00259</name>
</gene>
<feature type="transmembrane region" description="Helical" evidence="1">
    <location>
        <begin position="35"/>
        <end position="57"/>
    </location>
</feature>
<keyword evidence="3" id="KW-1185">Reference proteome</keyword>
<dbReference type="AlphaFoldDB" id="A0A5E4RLN2"/>
<sequence>MAMSEHPFRDHAVLASEAQTLADTTQSAAQHIDPLVFVAPLAAICYPFLLMLFHAVVGAPGATLAAIDTMGAAFVLLLSFAAPVLGIAVACRKSLPTALRRLAYFSVVAPTLYVFLGVVQALLGSPIPDPWVWCVIWVAAVLIALRTARIETRTQPLAQAAPGLGKWRVAHGVSAAILCLYVFFHLGNHLAGLVGPGAHAAVMDVGRTVYRARFVEPVLVAAFLFQIASGLYLTWRWSAARQDFFRTFQIASGAYLSLFILGHMNSVFIYARWYLDIPTDWNFATGAPTGLIHDAWNIRLVPHYALGVFFVLGHLVAGLRVVLNAHGADRRVVTRLWICGVIVSGLIATAILAGMSGVRL</sequence>
<feature type="transmembrane region" description="Helical" evidence="1">
    <location>
        <begin position="69"/>
        <end position="90"/>
    </location>
</feature>
<accession>A0A5E4RLN2</accession>
<reference evidence="2 3" key="1">
    <citation type="submission" date="2019-08" db="EMBL/GenBank/DDBJ databases">
        <authorList>
            <person name="Peeters C."/>
        </authorList>
    </citation>
    <scope>NUCLEOTIDE SEQUENCE [LARGE SCALE GENOMIC DNA]</scope>
    <source>
        <strain evidence="2 3">LMG 31011</strain>
    </source>
</reference>
<feature type="transmembrane region" description="Helical" evidence="1">
    <location>
        <begin position="214"/>
        <end position="233"/>
    </location>
</feature>
<feature type="transmembrane region" description="Helical" evidence="1">
    <location>
        <begin position="304"/>
        <end position="323"/>
    </location>
</feature>
<dbReference type="EMBL" id="CABPSN010000001">
    <property type="protein sequence ID" value="VVD64236.1"/>
    <property type="molecule type" value="Genomic_DNA"/>
</dbReference>
<keyword evidence="1" id="KW-1133">Transmembrane helix</keyword>
<feature type="transmembrane region" description="Helical" evidence="1">
    <location>
        <begin position="335"/>
        <end position="355"/>
    </location>
</feature>
<proteinExistence type="predicted"/>
<feature type="transmembrane region" description="Helical" evidence="1">
    <location>
        <begin position="254"/>
        <end position="275"/>
    </location>
</feature>
<name>A0A5E4RLN2_9BURK</name>